<feature type="transmembrane region" description="Helical" evidence="6">
    <location>
        <begin position="128"/>
        <end position="151"/>
    </location>
</feature>
<keyword evidence="6" id="KW-1133">Transmembrane helix</keyword>
<dbReference type="OrthoDB" id="9797605at2"/>
<dbReference type="Gene3D" id="1.20.5.1930">
    <property type="match status" value="1"/>
</dbReference>
<dbReference type="GO" id="GO:0046983">
    <property type="term" value="F:protein dimerization activity"/>
    <property type="evidence" value="ECO:0007669"/>
    <property type="project" value="InterPro"/>
</dbReference>
<feature type="domain" description="Histidine kinase/HSP90-like ATPase" evidence="7">
    <location>
        <begin position="286"/>
        <end position="367"/>
    </location>
</feature>
<keyword evidence="10" id="KW-1185">Reference proteome</keyword>
<dbReference type="PANTHER" id="PTHR24421">
    <property type="entry name" value="NITRATE/NITRITE SENSOR PROTEIN NARX-RELATED"/>
    <property type="match status" value="1"/>
</dbReference>
<evidence type="ECO:0000256" key="5">
    <source>
        <dbReference type="ARBA" id="ARBA00023012"/>
    </source>
</evidence>
<dbReference type="Proteomes" id="UP000188603">
    <property type="component" value="Chromosome"/>
</dbReference>
<proteinExistence type="predicted"/>
<dbReference type="GO" id="GO:0000155">
    <property type="term" value="F:phosphorelay sensor kinase activity"/>
    <property type="evidence" value="ECO:0007669"/>
    <property type="project" value="InterPro"/>
</dbReference>
<keyword evidence="6" id="KW-0472">Membrane</keyword>
<dbReference type="InterPro" id="IPR050482">
    <property type="entry name" value="Sensor_HK_TwoCompSys"/>
</dbReference>
<dbReference type="InterPro" id="IPR036890">
    <property type="entry name" value="HATPase_C_sf"/>
</dbReference>
<evidence type="ECO:0000256" key="2">
    <source>
        <dbReference type="ARBA" id="ARBA00012438"/>
    </source>
</evidence>
<keyword evidence="6" id="KW-0812">Transmembrane</keyword>
<name>A0A1U9K3Y4_9BACL</name>
<feature type="domain" description="Signal transduction histidine kinase subgroup 3 dimerisation and phosphoacceptor" evidence="8">
    <location>
        <begin position="177"/>
        <end position="241"/>
    </location>
</feature>
<sequence>MIQKLYPKDQIEKYLLIDVVTIAIFTYLVFVKYNTFGFFGSFVLYAMFLGVFYVNLWYRDWRLLFSSFVAFGVLTVLGIFYHHGLLTFAFLQADLLGRSRSKKMIGIGMLGILAMYMTTYYGREGHPFAFVYTAYLPVLIVMLLLPVIVYIRQQSLSLEHALDEAHDKLERYIQEEERNRIARDLHDTLGQTLTMIKMKSELAMRLMDKQQSELAKKEMKEVMDASRFALKQVREMVSSMRYVSIAEEIRQAEELFQMAGIKLVIRGMNEVPSSLSRVAETMIALSLREALTNVIKHSQAKNCAVEILERDGVYEIKVVDDGMGIGKGIEAGNGIESIRERMRLVQGSAVITESSGGGVTVTLSIPTGERRNVP</sequence>
<evidence type="ECO:0000256" key="1">
    <source>
        <dbReference type="ARBA" id="ARBA00000085"/>
    </source>
</evidence>
<dbReference type="InterPro" id="IPR003594">
    <property type="entry name" value="HATPase_dom"/>
</dbReference>
<keyword evidence="3" id="KW-0808">Transferase</keyword>
<accession>A0A1U9K3Y4</accession>
<evidence type="ECO:0000256" key="6">
    <source>
        <dbReference type="SAM" id="Phobius"/>
    </source>
</evidence>
<dbReference type="EC" id="2.7.13.3" evidence="2"/>
<dbReference type="Gene3D" id="3.30.565.10">
    <property type="entry name" value="Histidine kinase-like ATPase, C-terminal domain"/>
    <property type="match status" value="1"/>
</dbReference>
<dbReference type="CDD" id="cd16917">
    <property type="entry name" value="HATPase_UhpB-NarQ-NarX-like"/>
    <property type="match status" value="1"/>
</dbReference>
<dbReference type="Pfam" id="PF07730">
    <property type="entry name" value="HisKA_3"/>
    <property type="match status" value="1"/>
</dbReference>
<keyword evidence="5" id="KW-0902">Two-component regulatory system</keyword>
<feature type="transmembrane region" description="Helical" evidence="6">
    <location>
        <begin position="64"/>
        <end position="91"/>
    </location>
</feature>
<evidence type="ECO:0000259" key="7">
    <source>
        <dbReference type="Pfam" id="PF02518"/>
    </source>
</evidence>
<feature type="transmembrane region" description="Helical" evidence="6">
    <location>
        <begin position="14"/>
        <end position="31"/>
    </location>
</feature>
<dbReference type="RefSeq" id="WP_077718575.1">
    <property type="nucleotide sequence ID" value="NZ_CP019699.1"/>
</dbReference>
<gene>
    <name evidence="9" type="ORF">B0W44_02200</name>
</gene>
<comment type="catalytic activity">
    <reaction evidence="1">
        <text>ATP + protein L-histidine = ADP + protein N-phospho-L-histidine.</text>
        <dbReference type="EC" id="2.7.13.3"/>
    </reaction>
</comment>
<dbReference type="KEGG" id="ntr:B0W44_02200"/>
<feature type="transmembrane region" description="Helical" evidence="6">
    <location>
        <begin position="103"/>
        <end position="122"/>
    </location>
</feature>
<dbReference type="AlphaFoldDB" id="A0A1U9K3Y4"/>
<keyword evidence="4" id="KW-0418">Kinase</keyword>
<evidence type="ECO:0000256" key="4">
    <source>
        <dbReference type="ARBA" id="ARBA00022777"/>
    </source>
</evidence>
<protein>
    <recommendedName>
        <fullName evidence="2">histidine kinase</fullName>
        <ecNumber evidence="2">2.7.13.3</ecNumber>
    </recommendedName>
</protein>
<dbReference type="InterPro" id="IPR011712">
    <property type="entry name" value="Sig_transdc_His_kin_sub3_dim/P"/>
</dbReference>
<reference evidence="9 10" key="1">
    <citation type="journal article" date="2015" name="Int. J. Syst. Evol. Microbiol.">
        <title>Novibacillus thermophilus gen. nov., sp. nov., a Gram-staining-negative and moderately thermophilic member of the family Thermoactinomycetaceae.</title>
        <authorList>
            <person name="Yang G."/>
            <person name="Chen J."/>
            <person name="Zhou S."/>
        </authorList>
    </citation>
    <scope>NUCLEOTIDE SEQUENCE [LARGE SCALE GENOMIC DNA]</scope>
    <source>
        <strain evidence="9 10">SG-1</strain>
    </source>
</reference>
<evidence type="ECO:0000313" key="9">
    <source>
        <dbReference type="EMBL" id="AQS54757.1"/>
    </source>
</evidence>
<evidence type="ECO:0000256" key="3">
    <source>
        <dbReference type="ARBA" id="ARBA00022679"/>
    </source>
</evidence>
<feature type="transmembrane region" description="Helical" evidence="6">
    <location>
        <begin position="38"/>
        <end position="58"/>
    </location>
</feature>
<dbReference type="SUPFAM" id="SSF55874">
    <property type="entry name" value="ATPase domain of HSP90 chaperone/DNA topoisomerase II/histidine kinase"/>
    <property type="match status" value="1"/>
</dbReference>
<evidence type="ECO:0000313" key="10">
    <source>
        <dbReference type="Proteomes" id="UP000188603"/>
    </source>
</evidence>
<dbReference type="Pfam" id="PF02518">
    <property type="entry name" value="HATPase_c"/>
    <property type="match status" value="1"/>
</dbReference>
<dbReference type="GO" id="GO:0016020">
    <property type="term" value="C:membrane"/>
    <property type="evidence" value="ECO:0007669"/>
    <property type="project" value="InterPro"/>
</dbReference>
<organism evidence="9 10">
    <name type="scientific">Novibacillus thermophilus</name>
    <dbReference type="NCBI Taxonomy" id="1471761"/>
    <lineage>
        <taxon>Bacteria</taxon>
        <taxon>Bacillati</taxon>
        <taxon>Bacillota</taxon>
        <taxon>Bacilli</taxon>
        <taxon>Bacillales</taxon>
        <taxon>Thermoactinomycetaceae</taxon>
        <taxon>Novibacillus</taxon>
    </lineage>
</organism>
<dbReference type="EMBL" id="CP019699">
    <property type="protein sequence ID" value="AQS54757.1"/>
    <property type="molecule type" value="Genomic_DNA"/>
</dbReference>
<dbReference type="PANTHER" id="PTHR24421:SF63">
    <property type="entry name" value="SENSOR HISTIDINE KINASE DESK"/>
    <property type="match status" value="1"/>
</dbReference>
<evidence type="ECO:0000259" key="8">
    <source>
        <dbReference type="Pfam" id="PF07730"/>
    </source>
</evidence>
<dbReference type="STRING" id="1471761.B0W44_02200"/>